<dbReference type="EMBL" id="CAKKLH010000108">
    <property type="protein sequence ID" value="CAH0103306.1"/>
    <property type="molecule type" value="Genomic_DNA"/>
</dbReference>
<feature type="region of interest" description="Disordered" evidence="1">
    <location>
        <begin position="227"/>
        <end position="266"/>
    </location>
</feature>
<dbReference type="Proteomes" id="UP000789390">
    <property type="component" value="Unassembled WGS sequence"/>
</dbReference>
<reference evidence="2" key="1">
    <citation type="submission" date="2021-11" db="EMBL/GenBank/DDBJ databases">
        <authorList>
            <person name="Schell T."/>
        </authorList>
    </citation>
    <scope>NUCLEOTIDE SEQUENCE</scope>
    <source>
        <strain evidence="2">M5</strain>
    </source>
</reference>
<feature type="compositionally biased region" description="Acidic residues" evidence="1">
    <location>
        <begin position="227"/>
        <end position="249"/>
    </location>
</feature>
<dbReference type="AlphaFoldDB" id="A0A8J2RJC6"/>
<comment type="caution">
    <text evidence="2">The sequence shown here is derived from an EMBL/GenBank/DDBJ whole genome shotgun (WGS) entry which is preliminary data.</text>
</comment>
<keyword evidence="3" id="KW-1185">Reference proteome</keyword>
<name>A0A8J2RJC6_9CRUS</name>
<accession>A0A8J2RJC6</accession>
<proteinExistence type="predicted"/>
<feature type="compositionally biased region" description="Basic residues" evidence="1">
    <location>
        <begin position="254"/>
        <end position="266"/>
    </location>
</feature>
<organism evidence="2 3">
    <name type="scientific">Daphnia galeata</name>
    <dbReference type="NCBI Taxonomy" id="27404"/>
    <lineage>
        <taxon>Eukaryota</taxon>
        <taxon>Metazoa</taxon>
        <taxon>Ecdysozoa</taxon>
        <taxon>Arthropoda</taxon>
        <taxon>Crustacea</taxon>
        <taxon>Branchiopoda</taxon>
        <taxon>Diplostraca</taxon>
        <taxon>Cladocera</taxon>
        <taxon>Anomopoda</taxon>
        <taxon>Daphniidae</taxon>
        <taxon>Daphnia</taxon>
    </lineage>
</organism>
<gene>
    <name evidence="2" type="ORF">DGAL_LOCUS5870</name>
</gene>
<evidence type="ECO:0000313" key="2">
    <source>
        <dbReference type="EMBL" id="CAH0103306.1"/>
    </source>
</evidence>
<protein>
    <submittedName>
        <fullName evidence="2">Uncharacterized protein</fullName>
    </submittedName>
</protein>
<sequence length="385" mass="43550">MAGFFKVLEEDDANSILRAMGIKQKENRIKWENNGVPKSAWDSLKSDNSCLLLKFDLIPSDTESYNQLTGKVSNFVPKNDFQLQPQYVECDVTDSADYLNCVGTLFLLEDLGSEKPIEECIGSSIQRESKEEDTVLQSGVAEFLKQWPISKPLTFKRLLQHWTVLTRQKNSHMTTLLMLLKHYKPVVDYDSLPCTGQTLVYTDGNDTKSIGLTIPLDSETDKINSLDEDADCQSNSEDESDSASEEELATDIRKSRKRKSRKKIKKLQATAIRGGNNNKGGKLMYFGIEGAIKGDSPGLLFKNAHLLQYINLYKKDKDLLPQSIIDQIEKLKPDKEIEKAMKNLRGEDLTENDVNLKNIPHFEMDVNIDGVELFNNRSKPNSFPS</sequence>
<evidence type="ECO:0000256" key="1">
    <source>
        <dbReference type="SAM" id="MobiDB-lite"/>
    </source>
</evidence>
<evidence type="ECO:0000313" key="3">
    <source>
        <dbReference type="Proteomes" id="UP000789390"/>
    </source>
</evidence>